<protein>
    <submittedName>
        <fullName evidence="2">Uncharacterized protein</fullName>
    </submittedName>
</protein>
<sequence>MDSSFAVRNGSEEYSRFLSDKKHSKQHKVDVAPKTLKGPLNTINKKIQLKQERMSRILRALDPLSRSRTAHLLVIGGQQVGKSTITKQFRICHGGSIEEISRLGLIPALMANLADSVAKVLDNMKRLEGMHFKDEQCNELVNELLSFRPKSGDFISDFAFYNCPLSANFLPTESTSHLPSEENNLIDEVRLISMADVYRKRVSQDKGCPVDDEVTKQNSPEATKKVSPQIRRRSSGYPAKFTDEQNHLLERLSKAGMIPREFTEKSPNRIDWRNHEPLLRAMDHLYDNPGLIDLPVELLMSLPPANTKMPSPPKASPPRSFSLESLSLDSDSLAEDDWNSDSPDDDAIPENEEYHKDLNQQSQFTEIDLPTNSKELSQNRETFLNKAIRLQNNESFSSVDGDTGFCDSNQDLPMKCNQPQFWRLEALKQFRRHFKNIIVQPEFVEALDASEFFLPKLTYTDN</sequence>
<feature type="region of interest" description="Disordered" evidence="1">
    <location>
        <begin position="206"/>
        <end position="234"/>
    </location>
</feature>
<evidence type="ECO:0000313" key="3">
    <source>
        <dbReference type="Proteomes" id="UP001626550"/>
    </source>
</evidence>
<reference evidence="2 3" key="1">
    <citation type="submission" date="2024-11" db="EMBL/GenBank/DDBJ databases">
        <title>Adaptive evolution of stress response genes in parasites aligns with host niche diversity.</title>
        <authorList>
            <person name="Hahn C."/>
            <person name="Resl P."/>
        </authorList>
    </citation>
    <scope>NUCLEOTIDE SEQUENCE [LARGE SCALE GENOMIC DNA]</scope>
    <source>
        <strain evidence="2">EGGRZ-B1_66</strain>
        <tissue evidence="2">Body</tissue>
    </source>
</reference>
<comment type="caution">
    <text evidence="2">The sequence shown here is derived from an EMBL/GenBank/DDBJ whole genome shotgun (WGS) entry which is preliminary data.</text>
</comment>
<evidence type="ECO:0000256" key="1">
    <source>
        <dbReference type="SAM" id="MobiDB-lite"/>
    </source>
</evidence>
<name>A0ABD2QIS1_9PLAT</name>
<dbReference type="AlphaFoldDB" id="A0ABD2QIS1"/>
<dbReference type="Proteomes" id="UP001626550">
    <property type="component" value="Unassembled WGS sequence"/>
</dbReference>
<organism evidence="2 3">
    <name type="scientific">Cichlidogyrus casuarinus</name>
    <dbReference type="NCBI Taxonomy" id="1844966"/>
    <lineage>
        <taxon>Eukaryota</taxon>
        <taxon>Metazoa</taxon>
        <taxon>Spiralia</taxon>
        <taxon>Lophotrochozoa</taxon>
        <taxon>Platyhelminthes</taxon>
        <taxon>Monogenea</taxon>
        <taxon>Monopisthocotylea</taxon>
        <taxon>Dactylogyridea</taxon>
        <taxon>Ancyrocephalidae</taxon>
        <taxon>Cichlidogyrus</taxon>
    </lineage>
</organism>
<keyword evidence="3" id="KW-1185">Reference proteome</keyword>
<proteinExistence type="predicted"/>
<dbReference type="Gene3D" id="3.40.50.300">
    <property type="entry name" value="P-loop containing nucleotide triphosphate hydrolases"/>
    <property type="match status" value="1"/>
</dbReference>
<accession>A0ABD2QIS1</accession>
<gene>
    <name evidence="2" type="ORF">Ciccas_002021</name>
</gene>
<dbReference type="EMBL" id="JBJKFK010000147">
    <property type="protein sequence ID" value="KAL3319318.1"/>
    <property type="molecule type" value="Genomic_DNA"/>
</dbReference>
<dbReference type="Gene3D" id="1.10.400.10">
    <property type="entry name" value="GI Alpha 1, domain 2-like"/>
    <property type="match status" value="1"/>
</dbReference>
<dbReference type="InterPro" id="IPR027417">
    <property type="entry name" value="P-loop_NTPase"/>
</dbReference>
<evidence type="ECO:0000313" key="2">
    <source>
        <dbReference type="EMBL" id="KAL3319318.1"/>
    </source>
</evidence>
<dbReference type="InterPro" id="IPR011025">
    <property type="entry name" value="GproteinA_insert"/>
</dbReference>